<keyword evidence="6" id="KW-0687">Ribonucleoprotein</keyword>
<comment type="caution">
    <text evidence="9">The sequence shown here is derived from an EMBL/GenBank/DDBJ whole genome shotgun (WGS) entry which is preliminary data.</text>
</comment>
<dbReference type="PANTHER" id="PTHR14202">
    <property type="entry name" value="60 KDA RIBONUCLEOPROTEIN SSA/RO"/>
    <property type="match status" value="1"/>
</dbReference>
<organism evidence="9 10">
    <name type="scientific">Caenorhabditis nigoni</name>
    <dbReference type="NCBI Taxonomy" id="1611254"/>
    <lineage>
        <taxon>Eukaryota</taxon>
        <taxon>Metazoa</taxon>
        <taxon>Ecdysozoa</taxon>
        <taxon>Nematoda</taxon>
        <taxon>Chromadorea</taxon>
        <taxon>Rhabditida</taxon>
        <taxon>Rhabditina</taxon>
        <taxon>Rhabditomorpha</taxon>
        <taxon>Rhabditoidea</taxon>
        <taxon>Rhabditidae</taxon>
        <taxon>Peloderinae</taxon>
        <taxon>Caenorhabditis</taxon>
    </lineage>
</organism>
<keyword evidence="3" id="KW-0963">Cytoplasm</keyword>
<dbReference type="SUPFAM" id="SSF53300">
    <property type="entry name" value="vWA-like"/>
    <property type="match status" value="1"/>
</dbReference>
<dbReference type="Pfam" id="PF05731">
    <property type="entry name" value="TROVE"/>
    <property type="match status" value="1"/>
</dbReference>
<accession>A0A2G5TIR1</accession>
<dbReference type="Gene3D" id="3.40.50.410">
    <property type="entry name" value="von Willebrand factor, type A domain"/>
    <property type="match status" value="2"/>
</dbReference>
<reference evidence="10" key="1">
    <citation type="submission" date="2017-10" db="EMBL/GenBank/DDBJ databases">
        <title>Rapid genome shrinkage in a self-fertile nematode reveals novel sperm competition proteins.</title>
        <authorList>
            <person name="Yin D."/>
            <person name="Schwarz E.M."/>
            <person name="Thomas C.G."/>
            <person name="Felde R.L."/>
            <person name="Korf I.F."/>
            <person name="Cutter A.D."/>
            <person name="Schartner C.M."/>
            <person name="Ralston E.J."/>
            <person name="Meyer B.J."/>
            <person name="Haag E.S."/>
        </authorList>
    </citation>
    <scope>NUCLEOTIDE SEQUENCE [LARGE SCALE GENOMIC DNA]</scope>
    <source>
        <strain evidence="10">JU1422</strain>
    </source>
</reference>
<feature type="domain" description="TROVE" evidence="8">
    <location>
        <begin position="63"/>
        <end position="474"/>
    </location>
</feature>
<dbReference type="AlphaFoldDB" id="A0A2G5TIR1"/>
<evidence type="ECO:0000256" key="2">
    <source>
        <dbReference type="ARBA" id="ARBA00007814"/>
    </source>
</evidence>
<dbReference type="InterPro" id="IPR040322">
    <property type="entry name" value="TROVE2"/>
</dbReference>
<evidence type="ECO:0000313" key="10">
    <source>
        <dbReference type="Proteomes" id="UP000230233"/>
    </source>
</evidence>
<evidence type="ECO:0000256" key="4">
    <source>
        <dbReference type="ARBA" id="ARBA00022723"/>
    </source>
</evidence>
<dbReference type="InterPro" id="IPR056800">
    <property type="entry name" value="vWA_Ro60"/>
</dbReference>
<dbReference type="GO" id="GO:0046872">
    <property type="term" value="F:metal ion binding"/>
    <property type="evidence" value="ECO:0007669"/>
    <property type="project" value="UniProtKB-KW"/>
</dbReference>
<comment type="subcellular location">
    <subcellularLocation>
        <location evidence="1">Cytoplasm</location>
    </subcellularLocation>
</comment>
<dbReference type="PANTHER" id="PTHR14202:SF0">
    <property type="entry name" value="RNA-BINDING PROTEIN RO60"/>
    <property type="match status" value="1"/>
</dbReference>
<dbReference type="SUPFAM" id="SSF140864">
    <property type="entry name" value="TROVE domain-like"/>
    <property type="match status" value="1"/>
</dbReference>
<dbReference type="GO" id="GO:0005737">
    <property type="term" value="C:cytoplasm"/>
    <property type="evidence" value="ECO:0007669"/>
    <property type="project" value="UniProtKB-SubCell"/>
</dbReference>
<evidence type="ECO:0000313" key="9">
    <source>
        <dbReference type="EMBL" id="PIC27179.1"/>
    </source>
</evidence>
<dbReference type="EMBL" id="PDUG01000005">
    <property type="protein sequence ID" value="PIC27179.1"/>
    <property type="molecule type" value="Genomic_DNA"/>
</dbReference>
<feature type="transmembrane region" description="Helical" evidence="7">
    <location>
        <begin position="639"/>
        <end position="661"/>
    </location>
</feature>
<keyword evidence="5" id="KW-0694">RNA-binding</keyword>
<evidence type="ECO:0000256" key="5">
    <source>
        <dbReference type="ARBA" id="ARBA00022884"/>
    </source>
</evidence>
<dbReference type="InterPro" id="IPR037214">
    <property type="entry name" value="TROVE_dom_sf"/>
</dbReference>
<evidence type="ECO:0000256" key="6">
    <source>
        <dbReference type="ARBA" id="ARBA00023274"/>
    </source>
</evidence>
<dbReference type="FunFam" id="3.40.50.410:FF:000127">
    <property type="entry name" value="60 kDa SS-A/Ro ribonucleoprotein homolog"/>
    <property type="match status" value="1"/>
</dbReference>
<gene>
    <name evidence="9" type="primary">Cni-rop-1</name>
    <name evidence="9" type="synonym">Cnig_chr_V.g19510</name>
    <name evidence="9" type="ORF">B9Z55_019510</name>
</gene>
<evidence type="ECO:0000256" key="7">
    <source>
        <dbReference type="SAM" id="Phobius"/>
    </source>
</evidence>
<evidence type="ECO:0000256" key="3">
    <source>
        <dbReference type="ARBA" id="ARBA00022490"/>
    </source>
</evidence>
<dbReference type="GO" id="GO:0003723">
    <property type="term" value="F:RNA binding"/>
    <property type="evidence" value="ECO:0007669"/>
    <property type="project" value="UniProtKB-KW"/>
</dbReference>
<evidence type="ECO:0000256" key="1">
    <source>
        <dbReference type="ARBA" id="ARBA00004496"/>
    </source>
</evidence>
<dbReference type="InterPro" id="IPR008858">
    <property type="entry name" value="TROVE_dom"/>
</dbReference>
<dbReference type="GO" id="GO:1990904">
    <property type="term" value="C:ribonucleoprotein complex"/>
    <property type="evidence" value="ECO:0007669"/>
    <property type="project" value="UniProtKB-KW"/>
</dbReference>
<keyword evidence="7" id="KW-0812">Transmembrane</keyword>
<sequence>MAEELNEEQVAANFDETKLRDLSNVAARLHRMQLAEDDMEITVVDGQLQRLPRQMEQVKEGQVMNNAGGFVFPVSDETQVRRFLILGSDKGTYHQTSEKITLDNAQRIVDIIQKGNGHMVLHELALINSENRNPKMNSMLFTLAICARVSTHDTTKKNDCPILHTYSEYIRELHAAALRLLPDVCRTPTHLFEFVDYCQTIAESTKAGGAKSSTGWGRSLRNAISKWYKEKTAEKLAMLLTKYPQREGWSHRDLFRLAHPNLMDDGTQHTDREDRLEREQLFRFAVKGDLVKRKRKANDEEKAKIEESWDKRALKVPYTEQQLAKEEKSRALDLVEAYLSLKQEQSEEVIVEAIKKHGLVREHLPTSSLNSKLVWETLFDVPMPMTAMIRNLGKMTLVGALDDNRVKSIVSRLTDQEELRRARIHPLTLLTARSVYARGRGDKGSLTWEPNQKICDALEAGFYKAFVNSPPTGKRYCLALDVSGSMCSPVSSSPLTCREAATGMSLINLHNEAEVKCVAFCDKLTELPFTKDWKIGQVNDYVNKLSFGSTDCGLPMTWATENKLKFDVFIIYTDNDTWAGEIHPFEAIKKYREASGIHDAKVIVMAMQAYNYSIADPSDAGMLDITGFDSAVPQIVHEFLVILFRFPYCIFLVHSISYNKCKKKMFILMKRYG</sequence>
<dbReference type="OrthoDB" id="6098064at2759"/>
<comment type="similarity">
    <text evidence="2">Belongs to the Ro 60 kDa family.</text>
</comment>
<dbReference type="InterPro" id="IPR036465">
    <property type="entry name" value="vWFA_dom_sf"/>
</dbReference>
<name>A0A2G5TIR1_9PELO</name>
<dbReference type="Pfam" id="PF25045">
    <property type="entry name" value="vWA_Ro60"/>
    <property type="match status" value="1"/>
</dbReference>
<dbReference type="STRING" id="1611254.A0A2G5TIR1"/>
<evidence type="ECO:0000259" key="8">
    <source>
        <dbReference type="PROSITE" id="PS50988"/>
    </source>
</evidence>
<protein>
    <recommendedName>
        <fullName evidence="8">TROVE domain-containing protein</fullName>
    </recommendedName>
</protein>
<dbReference type="PROSITE" id="PS50988">
    <property type="entry name" value="TROVE"/>
    <property type="match status" value="1"/>
</dbReference>
<keyword evidence="7" id="KW-0472">Membrane</keyword>
<proteinExistence type="inferred from homology"/>
<dbReference type="Proteomes" id="UP000230233">
    <property type="component" value="Chromosome V"/>
</dbReference>
<keyword evidence="10" id="KW-1185">Reference proteome</keyword>
<keyword evidence="4" id="KW-0479">Metal-binding</keyword>
<keyword evidence="7" id="KW-1133">Transmembrane helix</keyword>